<protein>
    <submittedName>
        <fullName evidence="7">ATP-dependent Clp protease</fullName>
    </submittedName>
</protein>
<feature type="compositionally biased region" description="Pro residues" evidence="4">
    <location>
        <begin position="457"/>
        <end position="474"/>
    </location>
</feature>
<keyword evidence="7" id="KW-0645">Protease</keyword>
<dbReference type="InterPro" id="IPR027417">
    <property type="entry name" value="P-loop_NTPase"/>
</dbReference>
<proteinExistence type="predicted"/>
<evidence type="ECO:0000259" key="6">
    <source>
        <dbReference type="SMART" id="SM01086"/>
    </source>
</evidence>
<keyword evidence="7" id="KW-0378">Hydrolase</keyword>
<dbReference type="PROSITE" id="PS00675">
    <property type="entry name" value="SIGMA54_INTERACT_1"/>
    <property type="match status" value="1"/>
</dbReference>
<feature type="domain" description="Clp ATPase C-terminal" evidence="6">
    <location>
        <begin position="355"/>
        <end position="447"/>
    </location>
</feature>
<evidence type="ECO:0000256" key="4">
    <source>
        <dbReference type="SAM" id="MobiDB-lite"/>
    </source>
</evidence>
<evidence type="ECO:0000256" key="1">
    <source>
        <dbReference type="ARBA" id="ARBA00022741"/>
    </source>
</evidence>
<dbReference type="EMBL" id="QOQW01000008">
    <property type="protein sequence ID" value="RCK80034.1"/>
    <property type="molecule type" value="Genomic_DNA"/>
</dbReference>
<accession>A0A367ZPG7</accession>
<dbReference type="GO" id="GO:0016887">
    <property type="term" value="F:ATP hydrolysis activity"/>
    <property type="evidence" value="ECO:0007669"/>
    <property type="project" value="InterPro"/>
</dbReference>
<feature type="domain" description="AAA+ ATPase" evidence="5">
    <location>
        <begin position="166"/>
        <end position="310"/>
    </location>
</feature>
<dbReference type="GO" id="GO:0008233">
    <property type="term" value="F:peptidase activity"/>
    <property type="evidence" value="ECO:0007669"/>
    <property type="project" value="UniProtKB-KW"/>
</dbReference>
<evidence type="ECO:0000259" key="5">
    <source>
        <dbReference type="SMART" id="SM00382"/>
    </source>
</evidence>
<sequence length="474" mass="53018">MESTPGIKMKFCESLDRFVAIRAFTPEQKQQLFKNIKITDKKSYKRLIINASVVNYLDEIAPLVYGNNEYPLLGEIIEQELYNLCVKVNPTLDIKEVTIQVDESQMPGAIPMLGPNATDEQKARQQRFMEIENHLKKRIIGQDEAVTAVSQAIRKAKVGLKNPRRPVGSFIFVGQTGVGKTELAKALCEFLTGNENDLVRIDCSEYAMSHEYAKLIGAPPGYIGHNEGGYLTEAVKSKPNGVVVFDEVEKAHEKVHNLLLQLLDEGILTDSKGETVSFREAVIIMTTNIGVSDITAEESRPGFRVSDKPEKEAVAGKIDELSHAEKVKITRKSLEKRFPPEFLNRIDDIIVFRALTKEDNLKILDILLNEVAERVKNLSMRIEFTDELKAFLVDQGTDLKYGARPLRRTIHRYIENTLAEMILKGETFKQGDIITASKGKVNGEDVAEFKVTGKFEVPPPSPVPAPPPAEANKK</sequence>
<keyword evidence="3" id="KW-0143">Chaperone</keyword>
<dbReference type="CDD" id="cd19499">
    <property type="entry name" value="RecA-like_ClpB_Hsp104-like"/>
    <property type="match status" value="1"/>
</dbReference>
<evidence type="ECO:0000256" key="2">
    <source>
        <dbReference type="ARBA" id="ARBA00022840"/>
    </source>
</evidence>
<name>A0A367ZPG7_9BACT</name>
<dbReference type="InterPro" id="IPR019489">
    <property type="entry name" value="Clp_ATPase_C"/>
</dbReference>
<dbReference type="PRINTS" id="PR00300">
    <property type="entry name" value="CLPPROTEASEA"/>
</dbReference>
<dbReference type="AlphaFoldDB" id="A0A367ZPG7"/>
<keyword evidence="2" id="KW-0067">ATP-binding</keyword>
<evidence type="ECO:0000256" key="3">
    <source>
        <dbReference type="ARBA" id="ARBA00023186"/>
    </source>
</evidence>
<evidence type="ECO:0000313" key="8">
    <source>
        <dbReference type="Proteomes" id="UP000252355"/>
    </source>
</evidence>
<feature type="region of interest" description="Disordered" evidence="4">
    <location>
        <begin position="453"/>
        <end position="474"/>
    </location>
</feature>
<dbReference type="FunFam" id="3.40.50.300:FF:000025">
    <property type="entry name" value="ATP-dependent Clp protease subunit"/>
    <property type="match status" value="1"/>
</dbReference>
<dbReference type="InterPro" id="IPR003593">
    <property type="entry name" value="AAA+_ATPase"/>
</dbReference>
<dbReference type="PANTHER" id="PTHR11638:SF18">
    <property type="entry name" value="HEAT SHOCK PROTEIN 104"/>
    <property type="match status" value="1"/>
</dbReference>
<dbReference type="Gene3D" id="1.10.8.60">
    <property type="match status" value="1"/>
</dbReference>
<comment type="caution">
    <text evidence="7">The sequence shown here is derived from an EMBL/GenBank/DDBJ whole genome shotgun (WGS) entry which is preliminary data.</text>
</comment>
<organism evidence="7 8">
    <name type="scientific">Candidatus Ozemobacter sibiricus</name>
    <dbReference type="NCBI Taxonomy" id="2268124"/>
    <lineage>
        <taxon>Bacteria</taxon>
        <taxon>Candidatus Ozemobacteria</taxon>
        <taxon>Candidatus Ozemobacterales</taxon>
        <taxon>Candidatus Ozemobacteraceae</taxon>
        <taxon>Candidatus Ozemobacter</taxon>
    </lineage>
</organism>
<dbReference type="PANTHER" id="PTHR11638">
    <property type="entry name" value="ATP-DEPENDENT CLP PROTEASE"/>
    <property type="match status" value="1"/>
</dbReference>
<dbReference type="InterPro" id="IPR050130">
    <property type="entry name" value="ClpA_ClpB"/>
</dbReference>
<keyword evidence="1" id="KW-0547">Nucleotide-binding</keyword>
<reference evidence="7 8" key="1">
    <citation type="submission" date="2018-05" db="EMBL/GenBank/DDBJ databases">
        <title>A metagenomic window into the 2 km-deep terrestrial subsurface aquifer revealed taxonomically and functionally diverse microbial community comprising novel uncultured bacterial lineages.</title>
        <authorList>
            <person name="Kadnikov V.V."/>
            <person name="Mardanov A.V."/>
            <person name="Beletsky A.V."/>
            <person name="Banks D."/>
            <person name="Pimenov N.V."/>
            <person name="Frank Y.A."/>
            <person name="Karnachuk O.V."/>
            <person name="Ravin N.V."/>
        </authorList>
    </citation>
    <scope>NUCLEOTIDE SEQUENCE [LARGE SCALE GENOMIC DNA]</scope>
    <source>
        <strain evidence="7">BY5</strain>
    </source>
</reference>
<dbReference type="Pfam" id="PF10431">
    <property type="entry name" value="ClpB_D2-small"/>
    <property type="match status" value="1"/>
</dbReference>
<dbReference type="SMART" id="SM01086">
    <property type="entry name" value="ClpB_D2-small"/>
    <property type="match status" value="1"/>
</dbReference>
<dbReference type="InterPro" id="IPR001270">
    <property type="entry name" value="ClpA/B"/>
</dbReference>
<evidence type="ECO:0000313" key="7">
    <source>
        <dbReference type="EMBL" id="RCK80034.1"/>
    </source>
</evidence>
<dbReference type="InterPro" id="IPR025662">
    <property type="entry name" value="Sigma_54_int_dom_ATP-bd_1"/>
</dbReference>
<dbReference type="GO" id="GO:0005524">
    <property type="term" value="F:ATP binding"/>
    <property type="evidence" value="ECO:0007669"/>
    <property type="project" value="UniProtKB-KW"/>
</dbReference>
<gene>
    <name evidence="7" type="ORF">OZSIB_3538</name>
</gene>
<dbReference type="SUPFAM" id="SSF52540">
    <property type="entry name" value="P-loop containing nucleoside triphosphate hydrolases"/>
    <property type="match status" value="1"/>
</dbReference>
<dbReference type="Proteomes" id="UP000252355">
    <property type="component" value="Unassembled WGS sequence"/>
</dbReference>
<dbReference type="SMART" id="SM00382">
    <property type="entry name" value="AAA"/>
    <property type="match status" value="1"/>
</dbReference>
<dbReference type="InterPro" id="IPR003959">
    <property type="entry name" value="ATPase_AAA_core"/>
</dbReference>
<dbReference type="Gene3D" id="3.40.50.300">
    <property type="entry name" value="P-loop containing nucleotide triphosphate hydrolases"/>
    <property type="match status" value="1"/>
</dbReference>
<dbReference type="GO" id="GO:0005737">
    <property type="term" value="C:cytoplasm"/>
    <property type="evidence" value="ECO:0007669"/>
    <property type="project" value="TreeGrafter"/>
</dbReference>
<dbReference type="Pfam" id="PF07724">
    <property type="entry name" value="AAA_2"/>
    <property type="match status" value="1"/>
</dbReference>
<dbReference type="GO" id="GO:0034605">
    <property type="term" value="P:cellular response to heat"/>
    <property type="evidence" value="ECO:0007669"/>
    <property type="project" value="TreeGrafter"/>
</dbReference>
<dbReference type="GO" id="GO:0006508">
    <property type="term" value="P:proteolysis"/>
    <property type="evidence" value="ECO:0007669"/>
    <property type="project" value="UniProtKB-KW"/>
</dbReference>